<proteinExistence type="predicted"/>
<evidence type="ECO:0000259" key="5">
    <source>
        <dbReference type="PROSITE" id="PS50966"/>
    </source>
</evidence>
<dbReference type="AlphaFoldDB" id="A0A1Q3EF86"/>
<organism evidence="6 7">
    <name type="scientific">Lentinula edodes</name>
    <name type="common">Shiitake mushroom</name>
    <name type="synonym">Lentinus edodes</name>
    <dbReference type="NCBI Taxonomy" id="5353"/>
    <lineage>
        <taxon>Eukaryota</taxon>
        <taxon>Fungi</taxon>
        <taxon>Dikarya</taxon>
        <taxon>Basidiomycota</taxon>
        <taxon>Agaricomycotina</taxon>
        <taxon>Agaricomycetes</taxon>
        <taxon>Agaricomycetidae</taxon>
        <taxon>Agaricales</taxon>
        <taxon>Marasmiineae</taxon>
        <taxon>Omphalotaceae</taxon>
        <taxon>Lentinula</taxon>
    </lineage>
</organism>
<dbReference type="PROSITE" id="PS50966">
    <property type="entry name" value="ZF_SWIM"/>
    <property type="match status" value="1"/>
</dbReference>
<dbReference type="InterPro" id="IPR039903">
    <property type="entry name" value="Zswim2"/>
</dbReference>
<dbReference type="GO" id="GO:0061630">
    <property type="term" value="F:ubiquitin protein ligase activity"/>
    <property type="evidence" value="ECO:0007669"/>
    <property type="project" value="InterPro"/>
</dbReference>
<comment type="caution">
    <text evidence="6">The sequence shown here is derived from an EMBL/GenBank/DDBJ whole genome shotgun (WGS) entry which is preliminary data.</text>
</comment>
<feature type="domain" description="SWIM-type" evidence="5">
    <location>
        <begin position="587"/>
        <end position="619"/>
    </location>
</feature>
<dbReference type="SUPFAM" id="SSF57850">
    <property type="entry name" value="RING/U-box"/>
    <property type="match status" value="1"/>
</dbReference>
<dbReference type="EMBL" id="BDGU01000278">
    <property type="protein sequence ID" value="GAW05871.1"/>
    <property type="molecule type" value="Genomic_DNA"/>
</dbReference>
<reference evidence="6 7" key="2">
    <citation type="submission" date="2017-02" db="EMBL/GenBank/DDBJ databases">
        <title>A genome survey and senescence transcriptome analysis in Lentinula edodes.</title>
        <authorList>
            <person name="Sakamoto Y."/>
            <person name="Nakade K."/>
            <person name="Sato S."/>
            <person name="Yoshida Y."/>
            <person name="Miyazaki K."/>
            <person name="Natsume S."/>
            <person name="Konno N."/>
        </authorList>
    </citation>
    <scope>NUCLEOTIDE SEQUENCE [LARGE SCALE GENOMIC DNA]</scope>
    <source>
        <strain evidence="6 7">NBRC 111202</strain>
    </source>
</reference>
<evidence type="ECO:0000256" key="3">
    <source>
        <dbReference type="SAM" id="SignalP"/>
    </source>
</evidence>
<gene>
    <name evidence="6" type="ORF">LENED_007757</name>
</gene>
<dbReference type="Gene3D" id="3.30.40.10">
    <property type="entry name" value="Zinc/RING finger domain, C3HC4 (zinc finger)"/>
    <property type="match status" value="1"/>
</dbReference>
<keyword evidence="1" id="KW-0863">Zinc-finger</keyword>
<dbReference type="CDD" id="cd16494">
    <property type="entry name" value="RING-CH-C4HC3_ZSWM2"/>
    <property type="match status" value="1"/>
</dbReference>
<dbReference type="Proteomes" id="UP000188533">
    <property type="component" value="Unassembled WGS sequence"/>
</dbReference>
<evidence type="ECO:0000259" key="4">
    <source>
        <dbReference type="PROSITE" id="PS50089"/>
    </source>
</evidence>
<feature type="signal peptide" evidence="3">
    <location>
        <begin position="1"/>
        <end position="21"/>
    </location>
</feature>
<evidence type="ECO:0008006" key="8">
    <source>
        <dbReference type="Google" id="ProtNLM"/>
    </source>
</evidence>
<name>A0A1Q3EF86_LENED</name>
<accession>A0A1Q3EF86</accession>
<sequence length="822" mass="93024">MQIRLQKFVILSLFIVSPAYASSDSWFSSKPKSDSATAAFPSSFSSWTPSQYTSFQETFASLRDSTFDSWDESRLREWLLEQGIVAPKGPKEQIVLAAKRRWKDWQEAKEKYSASASQAASAYMSDASATASQASSAASSYAAQATTDVLPDRPFDSTKDYVWSTWDDTQLRKFLVENGVIDTRTAAGKKRDELIKSAKTHYATASGNAWETWSDSYIRDWLAAHNLIDTRNSVQMSRDEYTALMKSYYYDSKHHVWDTWSDSDLRTWLIDNGYMKSDIVATRDKMLKMIQDNFYNAQSTLTSAWSESQMRAWLIENGYMRSDAQVKEDEMLSLFKEKYHSTSSTLSSYNAPYLSWPNARLRAYLRESGVSENKLPTSRPTLLQEVRIRWVRSASSAERMLARLKEILDDNVVGPVEDRLARAWEVLKGAGGESKEYAEEKYAESQQVFEDMKGGAYEKVKERLKSTHIMPFRFIMVLQKRKADGTYEAIGGASKKARTDSIQVPQTSLTPTTSNQVSNKGKGKGRKKAEPREKRLARFRSTCPNDISVRLDRYLAQAQRIYLIERNREGNALKEEFTVQGSTGNVYTVTIDNVPHCNCPDHQKGHHCKHLLFILVKVLQIPQSSNYWYQKALLSDELSDIFSAAPPPPQLRGSFIANQTVVGAWREATGRAPVTTTSTESAQVSDDPRRIPVSEDDCPICYDKMNAEELDLKGLEKILEWCNECHNAVHKECWTQWRTTKQRQAQSLTCVYCRSDWVGAASSARGLGGSAARFEEVHIIAVLADPTDIAFAMDMEVAIDSYIIATTCGLPMFGILLRVEVW</sequence>
<dbReference type="PROSITE" id="PS50089">
    <property type="entry name" value="ZF_RING_2"/>
    <property type="match status" value="1"/>
</dbReference>
<dbReference type="PANTHER" id="PTHR21540:SF0">
    <property type="entry name" value="PHD FAMILY PROTEIN"/>
    <property type="match status" value="1"/>
</dbReference>
<evidence type="ECO:0000256" key="2">
    <source>
        <dbReference type="SAM" id="MobiDB-lite"/>
    </source>
</evidence>
<dbReference type="InterPro" id="IPR013083">
    <property type="entry name" value="Znf_RING/FYVE/PHD"/>
</dbReference>
<feature type="chain" id="PRO_5012998651" description="SWIM-type domain-containing protein" evidence="3">
    <location>
        <begin position="22"/>
        <end position="822"/>
    </location>
</feature>
<dbReference type="InterPro" id="IPR001841">
    <property type="entry name" value="Znf_RING"/>
</dbReference>
<keyword evidence="1" id="KW-0479">Metal-binding</keyword>
<dbReference type="Pfam" id="PF10281">
    <property type="entry name" value="Ish1"/>
    <property type="match status" value="4"/>
</dbReference>
<keyword evidence="7" id="KW-1185">Reference proteome</keyword>
<dbReference type="STRING" id="5353.A0A1Q3EF86"/>
<dbReference type="PANTHER" id="PTHR21540">
    <property type="entry name" value="RING FINGER AND SWIM DOMAIN-CONTAINING PROTEIN 2"/>
    <property type="match status" value="1"/>
</dbReference>
<feature type="compositionally biased region" description="Polar residues" evidence="2">
    <location>
        <begin position="500"/>
        <end position="519"/>
    </location>
</feature>
<keyword evidence="1" id="KW-0862">Zinc</keyword>
<dbReference type="InterPro" id="IPR018803">
    <property type="entry name" value="Ish1/Msc1-like"/>
</dbReference>
<keyword evidence="3" id="KW-0732">Signal</keyword>
<reference evidence="6 7" key="1">
    <citation type="submission" date="2016-08" db="EMBL/GenBank/DDBJ databases">
        <authorList>
            <consortium name="Lentinula edodes genome sequencing consortium"/>
            <person name="Sakamoto Y."/>
            <person name="Nakade K."/>
            <person name="Sato S."/>
            <person name="Yoshida Y."/>
            <person name="Miyazaki K."/>
            <person name="Natsume S."/>
            <person name="Konno N."/>
        </authorList>
    </citation>
    <scope>NUCLEOTIDE SEQUENCE [LARGE SCALE GENOMIC DNA]</scope>
    <source>
        <strain evidence="6 7">NBRC 111202</strain>
    </source>
</reference>
<dbReference type="InterPro" id="IPR007527">
    <property type="entry name" value="Znf_SWIM"/>
</dbReference>
<feature type="region of interest" description="Disordered" evidence="2">
    <location>
        <begin position="492"/>
        <end position="535"/>
    </location>
</feature>
<dbReference type="GO" id="GO:0008270">
    <property type="term" value="F:zinc ion binding"/>
    <property type="evidence" value="ECO:0007669"/>
    <property type="project" value="UniProtKB-KW"/>
</dbReference>
<protein>
    <recommendedName>
        <fullName evidence="8">SWIM-type domain-containing protein</fullName>
    </recommendedName>
</protein>
<feature type="domain" description="RING-type" evidence="4">
    <location>
        <begin position="698"/>
        <end position="754"/>
    </location>
</feature>
<evidence type="ECO:0000313" key="6">
    <source>
        <dbReference type="EMBL" id="GAW05871.1"/>
    </source>
</evidence>
<evidence type="ECO:0000256" key="1">
    <source>
        <dbReference type="PROSITE-ProRule" id="PRU00175"/>
    </source>
</evidence>
<evidence type="ECO:0000313" key="7">
    <source>
        <dbReference type="Proteomes" id="UP000188533"/>
    </source>
</evidence>